<keyword evidence="4" id="KW-0472">Membrane</keyword>
<dbReference type="GO" id="GO:0045492">
    <property type="term" value="P:xylan biosynthetic process"/>
    <property type="evidence" value="ECO:0007669"/>
    <property type="project" value="InterPro"/>
</dbReference>
<evidence type="ECO:0000256" key="3">
    <source>
        <dbReference type="ARBA" id="ARBA00022989"/>
    </source>
</evidence>
<dbReference type="AlphaFoldDB" id="A0A9Q1QI41"/>
<comment type="caution">
    <text evidence="5">The sequence shown here is derived from an EMBL/GenBank/DDBJ whole genome shotgun (WGS) entry which is preliminary data.</text>
</comment>
<dbReference type="InterPro" id="IPR006514">
    <property type="entry name" value="IRX15/GXM/AGM"/>
</dbReference>
<dbReference type="OrthoDB" id="1896682at2759"/>
<evidence type="ECO:0000313" key="6">
    <source>
        <dbReference type="Proteomes" id="UP001153076"/>
    </source>
</evidence>
<dbReference type="Proteomes" id="UP001153076">
    <property type="component" value="Unassembled WGS sequence"/>
</dbReference>
<evidence type="ECO:0000256" key="4">
    <source>
        <dbReference type="ARBA" id="ARBA00023136"/>
    </source>
</evidence>
<evidence type="ECO:0000313" key="5">
    <source>
        <dbReference type="EMBL" id="KAJ8443037.1"/>
    </source>
</evidence>
<dbReference type="PANTHER" id="PTHR31444">
    <property type="entry name" value="OS11G0490100 PROTEIN"/>
    <property type="match status" value="1"/>
</dbReference>
<evidence type="ECO:0000256" key="2">
    <source>
        <dbReference type="ARBA" id="ARBA00022692"/>
    </source>
</evidence>
<comment type="subcellular location">
    <subcellularLocation>
        <location evidence="1">Golgi apparatus membrane</location>
        <topology evidence="1">Single-pass membrane protein</topology>
    </subcellularLocation>
</comment>
<proteinExistence type="predicted"/>
<protein>
    <recommendedName>
        <fullName evidence="7">Polysaccharide biosynthesis domain-containing protein</fullName>
    </recommendedName>
</protein>
<keyword evidence="6" id="KW-1185">Reference proteome</keyword>
<evidence type="ECO:0008006" key="7">
    <source>
        <dbReference type="Google" id="ProtNLM"/>
    </source>
</evidence>
<organism evidence="5 6">
    <name type="scientific">Carnegiea gigantea</name>
    <dbReference type="NCBI Taxonomy" id="171969"/>
    <lineage>
        <taxon>Eukaryota</taxon>
        <taxon>Viridiplantae</taxon>
        <taxon>Streptophyta</taxon>
        <taxon>Embryophyta</taxon>
        <taxon>Tracheophyta</taxon>
        <taxon>Spermatophyta</taxon>
        <taxon>Magnoliopsida</taxon>
        <taxon>eudicotyledons</taxon>
        <taxon>Gunneridae</taxon>
        <taxon>Pentapetalae</taxon>
        <taxon>Caryophyllales</taxon>
        <taxon>Cactineae</taxon>
        <taxon>Cactaceae</taxon>
        <taxon>Cactoideae</taxon>
        <taxon>Echinocereeae</taxon>
        <taxon>Carnegiea</taxon>
    </lineage>
</organism>
<keyword evidence="2" id="KW-0812">Transmembrane</keyword>
<dbReference type="Pfam" id="PF21729">
    <property type="entry name" value="IRX15_IRX15L_GXM"/>
    <property type="match status" value="1"/>
</dbReference>
<gene>
    <name evidence="5" type="ORF">Cgig2_030240</name>
</gene>
<keyword evidence="3" id="KW-1133">Transmembrane helix</keyword>
<evidence type="ECO:0000256" key="1">
    <source>
        <dbReference type="ARBA" id="ARBA00004194"/>
    </source>
</evidence>
<accession>A0A9Q1QI41</accession>
<dbReference type="GO" id="GO:0000139">
    <property type="term" value="C:Golgi membrane"/>
    <property type="evidence" value="ECO:0007669"/>
    <property type="project" value="UniProtKB-SubCell"/>
</dbReference>
<dbReference type="EMBL" id="JAKOGI010000128">
    <property type="protein sequence ID" value="KAJ8443037.1"/>
    <property type="molecule type" value="Genomic_DNA"/>
</dbReference>
<reference evidence="5" key="1">
    <citation type="submission" date="2022-04" db="EMBL/GenBank/DDBJ databases">
        <title>Carnegiea gigantea Genome sequencing and assembly v2.</title>
        <authorList>
            <person name="Copetti D."/>
            <person name="Sanderson M.J."/>
            <person name="Burquez A."/>
            <person name="Wojciechowski M.F."/>
        </authorList>
    </citation>
    <scope>NUCLEOTIDE SEQUENCE</scope>
    <source>
        <strain evidence="5">SGP5-SGP5p</strain>
        <tissue evidence="5">Aerial part</tissue>
    </source>
</reference>
<name>A0A9Q1QI41_9CARY</name>
<sequence>MTLLATHLTGTAGEGGEQVAAAEEVMVDAGAVQGLAVEVDALVDESMQQRPILMEAIHIAILIWLILKDLPEEVYNREWDVIMIDGPAGYLPELPGRMAVIFTVAVMARLRTRPGVTHVILHDVNRKVEKIYAERFLCKRRLVKAVDSLWHFVIPPATKEEMKKPRRFFC</sequence>